<evidence type="ECO:0000259" key="1">
    <source>
        <dbReference type="Pfam" id="PF12680"/>
    </source>
</evidence>
<organism evidence="2 3">
    <name type="scientific">Eikenella corrodens CC92I</name>
    <dbReference type="NCBI Taxonomy" id="1073362"/>
    <lineage>
        <taxon>Bacteria</taxon>
        <taxon>Pseudomonadati</taxon>
        <taxon>Pseudomonadota</taxon>
        <taxon>Betaproteobacteria</taxon>
        <taxon>Neisseriales</taxon>
        <taxon>Neisseriaceae</taxon>
        <taxon>Eikenella</taxon>
    </lineage>
</organism>
<dbReference type="HOGENOM" id="CLU_116168_0_0_4"/>
<dbReference type="PATRIC" id="fig|1073362.3.peg.149"/>
<keyword evidence="3" id="KW-1185">Reference proteome</keyword>
<dbReference type="Pfam" id="PF12680">
    <property type="entry name" value="SnoaL_2"/>
    <property type="match status" value="1"/>
</dbReference>
<dbReference type="Gene3D" id="3.10.450.50">
    <property type="match status" value="1"/>
</dbReference>
<dbReference type="SUPFAM" id="SSF54427">
    <property type="entry name" value="NTF2-like"/>
    <property type="match status" value="1"/>
</dbReference>
<sequence>MSTSKRSIRFLHPTLGNIITAEQIYRQWHEAAKSRDTAALLALYHEAAELESPLVPIILNQNSGVLHGKTEIGRFLEEGTRRRPNELVRWYRSGQYLASGDLLVWEYPRQTPDGEQIDILELMQLKDGLIWRHRIYWGWFGTQMLIQSALSKA</sequence>
<dbReference type="EMBL" id="AZGQ01000001">
    <property type="protein sequence ID" value="ETA84488.1"/>
    <property type="molecule type" value="Genomic_DNA"/>
</dbReference>
<dbReference type="AlphaFoldDB" id="V7IF16"/>
<proteinExistence type="predicted"/>
<feature type="domain" description="SnoaL-like" evidence="1">
    <location>
        <begin position="26"/>
        <end position="133"/>
    </location>
</feature>
<evidence type="ECO:0000313" key="2">
    <source>
        <dbReference type="EMBL" id="ETA84488.1"/>
    </source>
</evidence>
<accession>V7IF16</accession>
<comment type="caution">
    <text evidence="2">The sequence shown here is derived from an EMBL/GenBank/DDBJ whole genome shotgun (WGS) entry which is preliminary data.</text>
</comment>
<evidence type="ECO:0000313" key="3">
    <source>
        <dbReference type="Proteomes" id="UP000018554"/>
    </source>
</evidence>
<dbReference type="Proteomes" id="UP000018554">
    <property type="component" value="Unassembled WGS sequence"/>
</dbReference>
<protein>
    <recommendedName>
        <fullName evidence="1">SnoaL-like domain-containing protein</fullName>
    </recommendedName>
</protein>
<dbReference type="InterPro" id="IPR037401">
    <property type="entry name" value="SnoaL-like"/>
</dbReference>
<reference evidence="2 3" key="1">
    <citation type="submission" date="2013-11" db="EMBL/GenBank/DDBJ databases">
        <title>The Genome Sequence of Eikenella corrodens CC92I.</title>
        <authorList>
            <consortium name="The Broad Institute Genomics Platform"/>
            <person name="Earl A."/>
            <person name="Allen-Vercoe E."/>
            <person name="Daigneault M."/>
            <person name="Young S.K."/>
            <person name="Zeng Q."/>
            <person name="Gargeya S."/>
            <person name="Fitzgerald M."/>
            <person name="Abouelleil A."/>
            <person name="Alvarado L."/>
            <person name="Chapman S.B."/>
            <person name="Gainer-Dewar J."/>
            <person name="Goldberg J."/>
            <person name="Griggs A."/>
            <person name="Gujja S."/>
            <person name="Hansen M."/>
            <person name="Howarth C."/>
            <person name="Imamovic A."/>
            <person name="Ireland A."/>
            <person name="Larimer J."/>
            <person name="McCowan C."/>
            <person name="Murphy C."/>
            <person name="Pearson M."/>
            <person name="Poon T.W."/>
            <person name="Priest M."/>
            <person name="Roberts A."/>
            <person name="Saif S."/>
            <person name="Shea T."/>
            <person name="Sykes S."/>
            <person name="Wortman J."/>
            <person name="Nusbaum C."/>
            <person name="Birren B."/>
        </authorList>
    </citation>
    <scope>NUCLEOTIDE SEQUENCE [LARGE SCALE GENOMIC DNA]</scope>
    <source>
        <strain evidence="2 3">CC92I</strain>
    </source>
</reference>
<dbReference type="InterPro" id="IPR032710">
    <property type="entry name" value="NTF2-like_dom_sf"/>
</dbReference>
<gene>
    <name evidence="2" type="ORF">HMPREF1177_00135</name>
</gene>
<name>V7IF16_EIKCO</name>